<dbReference type="Proteomes" id="UP000484842">
    <property type="component" value="Unassembled WGS sequence"/>
</dbReference>
<keyword evidence="6" id="KW-0227">DNA damage</keyword>
<evidence type="ECO:0000256" key="3">
    <source>
        <dbReference type="ARBA" id="ARBA00022457"/>
    </source>
</evidence>
<dbReference type="InterPro" id="IPR020476">
    <property type="entry name" value="Nudix_hydrolase"/>
</dbReference>
<protein>
    <recommendedName>
        <fullName evidence="11">8-oxo-dGTP diphosphatase</fullName>
        <ecNumber evidence="11">3.6.1.55</ecNumber>
    </recommendedName>
</protein>
<keyword evidence="8" id="KW-0460">Magnesium</keyword>
<dbReference type="PROSITE" id="PS00893">
    <property type="entry name" value="NUDIX_BOX"/>
    <property type="match status" value="1"/>
</dbReference>
<dbReference type="EC" id="3.6.1.55" evidence="11"/>
<evidence type="ECO:0000256" key="6">
    <source>
        <dbReference type="ARBA" id="ARBA00022763"/>
    </source>
</evidence>
<dbReference type="InterPro" id="IPR000086">
    <property type="entry name" value="NUDIX_hydrolase_dom"/>
</dbReference>
<feature type="domain" description="Nudix hydrolase" evidence="13">
    <location>
        <begin position="4"/>
        <end position="129"/>
    </location>
</feature>
<dbReference type="Pfam" id="PF00293">
    <property type="entry name" value="NUDIX"/>
    <property type="match status" value="1"/>
</dbReference>
<keyword evidence="7 12" id="KW-0378">Hydrolase</keyword>
<evidence type="ECO:0000256" key="8">
    <source>
        <dbReference type="ARBA" id="ARBA00022842"/>
    </source>
</evidence>
<dbReference type="RefSeq" id="WP_322618849.1">
    <property type="nucleotide sequence ID" value="NZ_WBSL01000010.1"/>
</dbReference>
<dbReference type="GO" id="GO:0006260">
    <property type="term" value="P:DNA replication"/>
    <property type="evidence" value="ECO:0007669"/>
    <property type="project" value="UniProtKB-KW"/>
</dbReference>
<comment type="similarity">
    <text evidence="2 12">Belongs to the Nudix hydrolase family.</text>
</comment>
<dbReference type="GO" id="GO:0046872">
    <property type="term" value="F:metal ion binding"/>
    <property type="evidence" value="ECO:0007669"/>
    <property type="project" value="UniProtKB-KW"/>
</dbReference>
<dbReference type="InterPro" id="IPR020084">
    <property type="entry name" value="NUDIX_hydrolase_CS"/>
</dbReference>
<dbReference type="EMBL" id="WBSL01000010">
    <property type="protein sequence ID" value="MPY67838.1"/>
    <property type="molecule type" value="Genomic_DNA"/>
</dbReference>
<dbReference type="PRINTS" id="PR00502">
    <property type="entry name" value="NUDIXFAMILY"/>
</dbReference>
<keyword evidence="15" id="KW-1185">Reference proteome</keyword>
<dbReference type="Gene3D" id="3.90.79.10">
    <property type="entry name" value="Nucleoside Triphosphate Pyrophosphohydrolase"/>
    <property type="match status" value="1"/>
</dbReference>
<dbReference type="AlphaFoldDB" id="A0A7X1NXX9"/>
<dbReference type="GO" id="GO:0006281">
    <property type="term" value="P:DNA repair"/>
    <property type="evidence" value="ECO:0007669"/>
    <property type="project" value="UniProtKB-KW"/>
</dbReference>
<evidence type="ECO:0000313" key="15">
    <source>
        <dbReference type="Proteomes" id="UP000484842"/>
    </source>
</evidence>
<keyword evidence="4" id="KW-0235">DNA replication</keyword>
<dbReference type="GO" id="GO:0035539">
    <property type="term" value="F:8-oxo-7,8-dihydrodeoxyguanosine triphosphate pyrophosphatase activity"/>
    <property type="evidence" value="ECO:0007669"/>
    <property type="project" value="UniProtKB-EC"/>
</dbReference>
<sequence>MSDPRHVVLCGVLVREGRVLLCHRRADRAWYPDVWDLPGGHTEAGESPQATLSRELREELGTEVRQASLLRREVTPEADLSFWLVESWTGTPANLAPEEHDEVAWFTLEEAGALRLADAFYPELLAQALGADSSRSP</sequence>
<keyword evidence="9" id="KW-0234">DNA repair</keyword>
<gene>
    <name evidence="14" type="ORF">F8S09_14305</name>
</gene>
<proteinExistence type="inferred from homology"/>
<evidence type="ECO:0000256" key="4">
    <source>
        <dbReference type="ARBA" id="ARBA00022705"/>
    </source>
</evidence>
<evidence type="ECO:0000256" key="10">
    <source>
        <dbReference type="ARBA" id="ARBA00035861"/>
    </source>
</evidence>
<reference evidence="14 15" key="1">
    <citation type="submission" date="2019-10" db="EMBL/GenBank/DDBJ databases">
        <title>Deinococcus sp. isolated from soil.</title>
        <authorList>
            <person name="Li Y."/>
            <person name="Wang J."/>
        </authorList>
    </citation>
    <scope>NUCLEOTIDE SEQUENCE [LARGE SCALE GENOMIC DNA]</scope>
    <source>
        <strain evidence="14 15">SDU3-2</strain>
    </source>
</reference>
<accession>A0A7X1NXX9</accession>
<keyword evidence="5" id="KW-0479">Metal-binding</keyword>
<evidence type="ECO:0000256" key="5">
    <source>
        <dbReference type="ARBA" id="ARBA00022723"/>
    </source>
</evidence>
<keyword evidence="3" id="KW-0515">Mutator protein</keyword>
<dbReference type="PANTHER" id="PTHR47707:SF1">
    <property type="entry name" value="NUDIX HYDROLASE FAMILY PROTEIN"/>
    <property type="match status" value="1"/>
</dbReference>
<evidence type="ECO:0000256" key="1">
    <source>
        <dbReference type="ARBA" id="ARBA00001946"/>
    </source>
</evidence>
<dbReference type="GO" id="GO:0008413">
    <property type="term" value="F:8-oxo-7,8-dihydroguanosine triphosphate pyrophosphatase activity"/>
    <property type="evidence" value="ECO:0007669"/>
    <property type="project" value="TreeGrafter"/>
</dbReference>
<dbReference type="PANTHER" id="PTHR47707">
    <property type="entry name" value="8-OXO-DGTP DIPHOSPHATASE"/>
    <property type="match status" value="1"/>
</dbReference>
<dbReference type="GO" id="GO:0044716">
    <property type="term" value="F:8-oxo-GDP phosphatase activity"/>
    <property type="evidence" value="ECO:0007669"/>
    <property type="project" value="TreeGrafter"/>
</dbReference>
<dbReference type="GO" id="GO:0044715">
    <property type="term" value="F:8-oxo-dGDP phosphatase activity"/>
    <property type="evidence" value="ECO:0007669"/>
    <property type="project" value="TreeGrafter"/>
</dbReference>
<evidence type="ECO:0000256" key="7">
    <source>
        <dbReference type="ARBA" id="ARBA00022801"/>
    </source>
</evidence>
<comment type="caution">
    <text evidence="14">The sequence shown here is derived from an EMBL/GenBank/DDBJ whole genome shotgun (WGS) entry which is preliminary data.</text>
</comment>
<name>A0A7X1NXX9_9DEIO</name>
<organism evidence="14 15">
    <name type="scientific">Deinococcus terrestris</name>
    <dbReference type="NCBI Taxonomy" id="2651870"/>
    <lineage>
        <taxon>Bacteria</taxon>
        <taxon>Thermotogati</taxon>
        <taxon>Deinococcota</taxon>
        <taxon>Deinococci</taxon>
        <taxon>Deinococcales</taxon>
        <taxon>Deinococcaceae</taxon>
        <taxon>Deinococcus</taxon>
    </lineage>
</organism>
<dbReference type="InterPro" id="IPR047127">
    <property type="entry name" value="MutT-like"/>
</dbReference>
<dbReference type="SUPFAM" id="SSF55811">
    <property type="entry name" value="Nudix"/>
    <property type="match status" value="1"/>
</dbReference>
<evidence type="ECO:0000256" key="11">
    <source>
        <dbReference type="ARBA" id="ARBA00038905"/>
    </source>
</evidence>
<comment type="cofactor">
    <cofactor evidence="1">
        <name>Mg(2+)</name>
        <dbReference type="ChEBI" id="CHEBI:18420"/>
    </cofactor>
</comment>
<evidence type="ECO:0000259" key="13">
    <source>
        <dbReference type="PROSITE" id="PS51462"/>
    </source>
</evidence>
<evidence type="ECO:0000313" key="14">
    <source>
        <dbReference type="EMBL" id="MPY67838.1"/>
    </source>
</evidence>
<evidence type="ECO:0000256" key="12">
    <source>
        <dbReference type="RuleBase" id="RU003476"/>
    </source>
</evidence>
<evidence type="ECO:0000256" key="9">
    <source>
        <dbReference type="ARBA" id="ARBA00023204"/>
    </source>
</evidence>
<dbReference type="PROSITE" id="PS51462">
    <property type="entry name" value="NUDIX"/>
    <property type="match status" value="1"/>
</dbReference>
<comment type="catalytic activity">
    <reaction evidence="10">
        <text>8-oxo-dGTP + H2O = 8-oxo-dGMP + diphosphate + H(+)</text>
        <dbReference type="Rhea" id="RHEA:31575"/>
        <dbReference type="ChEBI" id="CHEBI:15377"/>
        <dbReference type="ChEBI" id="CHEBI:15378"/>
        <dbReference type="ChEBI" id="CHEBI:33019"/>
        <dbReference type="ChEBI" id="CHEBI:63224"/>
        <dbReference type="ChEBI" id="CHEBI:77896"/>
        <dbReference type="EC" id="3.6.1.55"/>
    </reaction>
</comment>
<evidence type="ECO:0000256" key="2">
    <source>
        <dbReference type="ARBA" id="ARBA00005582"/>
    </source>
</evidence>
<dbReference type="InterPro" id="IPR015797">
    <property type="entry name" value="NUDIX_hydrolase-like_dom_sf"/>
</dbReference>